<evidence type="ECO:0000313" key="1">
    <source>
        <dbReference type="EMBL" id="VFU27600.1"/>
    </source>
</evidence>
<name>A0A6N2KGK1_SALVM</name>
<sequence length="110" mass="12314">MDLNPLTNFFIVDGLIKVIVLQKPIEEPHYSIESKGNRQVYLKESYTGAKNIPTATMFPVQSVRPLLLSGLIPLSQQKTMQVSDDNKHLVRGSLGLFCPILCKNGFKEIV</sequence>
<organism evidence="1">
    <name type="scientific">Salix viminalis</name>
    <name type="common">Common osier</name>
    <name type="synonym">Basket willow</name>
    <dbReference type="NCBI Taxonomy" id="40686"/>
    <lineage>
        <taxon>Eukaryota</taxon>
        <taxon>Viridiplantae</taxon>
        <taxon>Streptophyta</taxon>
        <taxon>Embryophyta</taxon>
        <taxon>Tracheophyta</taxon>
        <taxon>Spermatophyta</taxon>
        <taxon>Magnoliopsida</taxon>
        <taxon>eudicotyledons</taxon>
        <taxon>Gunneridae</taxon>
        <taxon>Pentapetalae</taxon>
        <taxon>rosids</taxon>
        <taxon>fabids</taxon>
        <taxon>Malpighiales</taxon>
        <taxon>Salicaceae</taxon>
        <taxon>Saliceae</taxon>
        <taxon>Salix</taxon>
    </lineage>
</organism>
<dbReference type="AlphaFoldDB" id="A0A6N2KGK1"/>
<gene>
    <name evidence="1" type="ORF">SVIM_LOCUS84377</name>
</gene>
<proteinExistence type="predicted"/>
<protein>
    <submittedName>
        <fullName evidence="1">Uncharacterized protein</fullName>
    </submittedName>
</protein>
<dbReference type="EMBL" id="CAADRP010000380">
    <property type="protein sequence ID" value="VFU27600.1"/>
    <property type="molecule type" value="Genomic_DNA"/>
</dbReference>
<reference evidence="1" key="1">
    <citation type="submission" date="2019-03" db="EMBL/GenBank/DDBJ databases">
        <authorList>
            <person name="Mank J."/>
            <person name="Almeida P."/>
        </authorList>
    </citation>
    <scope>NUCLEOTIDE SEQUENCE</scope>
    <source>
        <strain evidence="1">78183</strain>
    </source>
</reference>
<accession>A0A6N2KGK1</accession>